<sequence>MDWNCTVLDHLQFSLHLVLEEVVVEVVERLGGGLLDDVRVRHLVVGLVELHGPADDGAALALRLGRSHLQRDLEVLVEVRQLAVHHAVRHHLVLVVRRLKLLLGERQHRHRLGVLEEADGAGRLAVALDGLDALVLLGEDLGEQLRRVTQRRPQLVSRGLDLHHQLNLGRHCLCTDS</sequence>
<accession>C4J1L9</accession>
<organism evidence="1">
    <name type="scientific">Zea mays</name>
    <name type="common">Maize</name>
    <dbReference type="NCBI Taxonomy" id="4577"/>
    <lineage>
        <taxon>Eukaryota</taxon>
        <taxon>Viridiplantae</taxon>
        <taxon>Streptophyta</taxon>
        <taxon>Embryophyta</taxon>
        <taxon>Tracheophyta</taxon>
        <taxon>Spermatophyta</taxon>
        <taxon>Magnoliopsida</taxon>
        <taxon>Liliopsida</taxon>
        <taxon>Poales</taxon>
        <taxon>Poaceae</taxon>
        <taxon>PACMAD clade</taxon>
        <taxon>Panicoideae</taxon>
        <taxon>Andropogonodae</taxon>
        <taxon>Andropogoneae</taxon>
        <taxon>Tripsacinae</taxon>
        <taxon>Zea</taxon>
    </lineage>
</organism>
<name>C4J1L9_MAIZE</name>
<dbReference type="EMBL" id="BT084716">
    <property type="protein sequence ID" value="ACR35069.1"/>
    <property type="molecule type" value="mRNA"/>
</dbReference>
<reference evidence="1" key="2">
    <citation type="submission" date="2012-06" db="EMBL/GenBank/DDBJ databases">
        <authorList>
            <person name="Yu Y."/>
            <person name="Currie J."/>
            <person name="Lomeli R."/>
            <person name="Angelova A."/>
            <person name="Collura K."/>
            <person name="Wissotski M."/>
            <person name="Campos D."/>
            <person name="Kudrna D."/>
            <person name="Golser W."/>
            <person name="Ashely E."/>
            <person name="Descour A."/>
            <person name="Fernandes J."/>
            <person name="Soderlund C."/>
            <person name="Walbot V."/>
        </authorList>
    </citation>
    <scope>NUCLEOTIDE SEQUENCE</scope>
    <source>
        <strain evidence="1">B73</strain>
    </source>
</reference>
<proteinExistence type="evidence at transcript level"/>
<protein>
    <submittedName>
        <fullName evidence="1">Uncharacterized protein</fullName>
    </submittedName>
</protein>
<evidence type="ECO:0000313" key="1">
    <source>
        <dbReference type="EMBL" id="ACR35069.1"/>
    </source>
</evidence>
<reference evidence="1" key="1">
    <citation type="journal article" date="2009" name="PLoS Genet.">
        <title>Sequencing, mapping, and analysis of 27,455 maize full-length cDNAs.</title>
        <authorList>
            <person name="Soderlund C."/>
            <person name="Descour A."/>
            <person name="Kudrna D."/>
            <person name="Bomhoff M."/>
            <person name="Boyd L."/>
            <person name="Currie J."/>
            <person name="Angelova A."/>
            <person name="Collura K."/>
            <person name="Wissotski M."/>
            <person name="Ashley E."/>
            <person name="Morrow D."/>
            <person name="Fernandes J."/>
            <person name="Walbot V."/>
            <person name="Yu Y."/>
        </authorList>
    </citation>
    <scope>NUCLEOTIDE SEQUENCE</scope>
    <source>
        <strain evidence="1">B73</strain>
    </source>
</reference>
<dbReference type="AlphaFoldDB" id="C4J1L9"/>